<dbReference type="Gene3D" id="3.30.430.20">
    <property type="entry name" value="Gnk2 domain, C-X8-C-X2-C motif"/>
    <property type="match status" value="1"/>
</dbReference>
<comment type="caution">
    <text evidence="5">The sequence shown here is derived from an EMBL/GenBank/DDBJ whole genome shotgun (WGS) entry which is preliminary data.</text>
</comment>
<reference evidence="5 6" key="1">
    <citation type="submission" date="2024-02" db="EMBL/GenBank/DDBJ databases">
        <authorList>
            <person name="Vignale AGUSTIN F."/>
            <person name="Sosa J E."/>
            <person name="Modenutti C."/>
        </authorList>
    </citation>
    <scope>NUCLEOTIDE SEQUENCE [LARGE SCALE GENOMIC DNA]</scope>
</reference>
<dbReference type="CDD" id="cd23509">
    <property type="entry name" value="Gnk2-like"/>
    <property type="match status" value="1"/>
</dbReference>
<protein>
    <recommendedName>
        <fullName evidence="4">Gnk2-homologous domain-containing protein</fullName>
    </recommendedName>
</protein>
<dbReference type="PANTHER" id="PTHR32099:SF42">
    <property type="entry name" value="CYSTEINE-RICH RECEPTOR-LIKE PROTEIN KINASE 9-RELATED"/>
    <property type="match status" value="1"/>
</dbReference>
<dbReference type="Proteomes" id="UP001642360">
    <property type="component" value="Unassembled WGS sequence"/>
</dbReference>
<dbReference type="PANTHER" id="PTHR32099">
    <property type="entry name" value="CYSTEINE-RICH REPEAT SECRETORY PROTEIN"/>
    <property type="match status" value="1"/>
</dbReference>
<dbReference type="InterPro" id="IPR002902">
    <property type="entry name" value="GNK2"/>
</dbReference>
<evidence type="ECO:0000259" key="4">
    <source>
        <dbReference type="PROSITE" id="PS51473"/>
    </source>
</evidence>
<evidence type="ECO:0000256" key="2">
    <source>
        <dbReference type="ARBA" id="ARBA00022737"/>
    </source>
</evidence>
<keyword evidence="2" id="KW-0677">Repeat</keyword>
<evidence type="ECO:0000313" key="6">
    <source>
        <dbReference type="Proteomes" id="UP001642360"/>
    </source>
</evidence>
<feature type="domain" description="Gnk2-homologous" evidence="4">
    <location>
        <begin position="1"/>
        <end position="95"/>
    </location>
</feature>
<dbReference type="AlphaFoldDB" id="A0ABC8RVT5"/>
<name>A0ABC8RVT5_9AQUA</name>
<evidence type="ECO:0000256" key="3">
    <source>
        <dbReference type="SAM" id="MobiDB-lite"/>
    </source>
</evidence>
<dbReference type="Pfam" id="PF01657">
    <property type="entry name" value="Stress-antifung"/>
    <property type="match status" value="1"/>
</dbReference>
<dbReference type="InterPro" id="IPR038408">
    <property type="entry name" value="GNK2_sf"/>
</dbReference>
<keyword evidence="1" id="KW-0732">Signal</keyword>
<gene>
    <name evidence="5" type="ORF">ILEXP_LOCUS14674</name>
</gene>
<keyword evidence="6" id="KW-1185">Reference proteome</keyword>
<evidence type="ECO:0000256" key="1">
    <source>
        <dbReference type="ARBA" id="ARBA00022729"/>
    </source>
</evidence>
<feature type="region of interest" description="Disordered" evidence="3">
    <location>
        <begin position="99"/>
        <end position="133"/>
    </location>
</feature>
<feature type="compositionally biased region" description="Pro residues" evidence="3">
    <location>
        <begin position="104"/>
        <end position="113"/>
    </location>
</feature>
<organism evidence="5 6">
    <name type="scientific">Ilex paraguariensis</name>
    <name type="common">yerba mate</name>
    <dbReference type="NCBI Taxonomy" id="185542"/>
    <lineage>
        <taxon>Eukaryota</taxon>
        <taxon>Viridiplantae</taxon>
        <taxon>Streptophyta</taxon>
        <taxon>Embryophyta</taxon>
        <taxon>Tracheophyta</taxon>
        <taxon>Spermatophyta</taxon>
        <taxon>Magnoliopsida</taxon>
        <taxon>eudicotyledons</taxon>
        <taxon>Gunneridae</taxon>
        <taxon>Pentapetalae</taxon>
        <taxon>asterids</taxon>
        <taxon>campanulids</taxon>
        <taxon>Aquifoliales</taxon>
        <taxon>Aquifoliaceae</taxon>
        <taxon>Ilex</taxon>
    </lineage>
</organism>
<accession>A0ABC8RVT5</accession>
<sequence length="133" mass="14346">MPLPARTVSLAPGKILSGYAHQINQQLYDKLHTANSIPLPNSNQVRYGMVQCARHISKTACGDCLNQLGMAIQQGQVGWRILGASCFIRYEEFSFALQSSAAQPAPPPSPTTVPPTKQGESNRLSDEDHTGIG</sequence>
<dbReference type="EMBL" id="CAUOFW020001614">
    <property type="protein sequence ID" value="CAK9146803.1"/>
    <property type="molecule type" value="Genomic_DNA"/>
</dbReference>
<evidence type="ECO:0000313" key="5">
    <source>
        <dbReference type="EMBL" id="CAK9146803.1"/>
    </source>
</evidence>
<feature type="compositionally biased region" description="Basic and acidic residues" evidence="3">
    <location>
        <begin position="123"/>
        <end position="133"/>
    </location>
</feature>
<dbReference type="PROSITE" id="PS51473">
    <property type="entry name" value="GNK2"/>
    <property type="match status" value="1"/>
</dbReference>
<proteinExistence type="predicted"/>